<evidence type="ECO:0000313" key="1">
    <source>
        <dbReference type="EMBL" id="SFB80872.1"/>
    </source>
</evidence>
<reference evidence="1 2" key="1">
    <citation type="submission" date="2016-10" db="EMBL/GenBank/DDBJ databases">
        <authorList>
            <person name="de Groot N.N."/>
        </authorList>
    </citation>
    <scope>NUCLEOTIDE SEQUENCE [LARGE SCALE GENOMIC DNA]</scope>
    <source>
        <strain evidence="1 2">DSM 6793</strain>
    </source>
</reference>
<evidence type="ECO:0000313" key="2">
    <source>
        <dbReference type="Proteomes" id="UP000199514"/>
    </source>
</evidence>
<accession>A0A1I1E2H1</accession>
<name>A0A1I1E2H1_9BACT</name>
<protein>
    <submittedName>
        <fullName evidence="1">Uncharacterized protein</fullName>
    </submittedName>
</protein>
<dbReference type="EMBL" id="FOLE01000001">
    <property type="protein sequence ID" value="SFB80872.1"/>
    <property type="molecule type" value="Genomic_DNA"/>
</dbReference>
<dbReference type="STRING" id="927664.SAMN05421780_101572"/>
<dbReference type="Proteomes" id="UP000199514">
    <property type="component" value="Unassembled WGS sequence"/>
</dbReference>
<proteinExistence type="predicted"/>
<dbReference type="AlphaFoldDB" id="A0A1I1E2H1"/>
<keyword evidence="2" id="KW-1185">Reference proteome</keyword>
<gene>
    <name evidence="1" type="ORF">SAMN05421780_101572</name>
</gene>
<organism evidence="1 2">
    <name type="scientific">Flexibacter flexilis DSM 6793</name>
    <dbReference type="NCBI Taxonomy" id="927664"/>
    <lineage>
        <taxon>Bacteria</taxon>
        <taxon>Pseudomonadati</taxon>
        <taxon>Bacteroidota</taxon>
        <taxon>Cytophagia</taxon>
        <taxon>Cytophagales</taxon>
        <taxon>Flexibacteraceae</taxon>
        <taxon>Flexibacter</taxon>
    </lineage>
</organism>
<sequence>MKWASIIISLGGRAIETIDIEYEDVSDGKCIEVDSVVGFEPEEEEDPEDILP</sequence>